<dbReference type="UniPathway" id="UPA00241">
    <property type="reaction ID" value="UER00356"/>
</dbReference>
<accession>A0A2S5KLR4</accession>
<evidence type="ECO:0000256" key="5">
    <source>
        <dbReference type="HAMAP-Rule" id="MF_00376"/>
    </source>
</evidence>
<evidence type="ECO:0000256" key="4">
    <source>
        <dbReference type="ARBA" id="ARBA00022993"/>
    </source>
</evidence>
<keyword evidence="3 5" id="KW-0067">ATP-binding</keyword>
<dbReference type="GO" id="GO:0004140">
    <property type="term" value="F:dephospho-CoA kinase activity"/>
    <property type="evidence" value="ECO:0007669"/>
    <property type="project" value="UniProtKB-UniRule"/>
</dbReference>
<dbReference type="InterPro" id="IPR001977">
    <property type="entry name" value="Depp_CoAkinase"/>
</dbReference>
<proteinExistence type="inferred from homology"/>
<organism evidence="7 8">
    <name type="scientific">Proteobacteria bacterium 228</name>
    <dbReference type="NCBI Taxonomy" id="2083153"/>
    <lineage>
        <taxon>Bacteria</taxon>
        <taxon>Pseudomonadati</taxon>
        <taxon>Pseudomonadota</taxon>
    </lineage>
</organism>
<comment type="catalytic activity">
    <reaction evidence="5">
        <text>3'-dephospho-CoA + ATP = ADP + CoA + H(+)</text>
        <dbReference type="Rhea" id="RHEA:18245"/>
        <dbReference type="ChEBI" id="CHEBI:15378"/>
        <dbReference type="ChEBI" id="CHEBI:30616"/>
        <dbReference type="ChEBI" id="CHEBI:57287"/>
        <dbReference type="ChEBI" id="CHEBI:57328"/>
        <dbReference type="ChEBI" id="CHEBI:456216"/>
        <dbReference type="EC" id="2.7.1.24"/>
    </reaction>
</comment>
<comment type="caution">
    <text evidence="7">The sequence shown here is derived from an EMBL/GenBank/DDBJ whole genome shotgun (WGS) entry which is preliminary data.</text>
</comment>
<dbReference type="NCBIfam" id="TIGR00152">
    <property type="entry name" value="dephospho-CoA kinase"/>
    <property type="match status" value="1"/>
</dbReference>
<dbReference type="SUPFAM" id="SSF52540">
    <property type="entry name" value="P-loop containing nucleoside triphosphate hydrolases"/>
    <property type="match status" value="1"/>
</dbReference>
<comment type="similarity">
    <text evidence="1 5">Belongs to the CoaE family.</text>
</comment>
<sequence>MNTAQPSSIPIGLTGGIGSGKSAAATLFEQRGIETVDADVLAREVVMPGQPALKRIAEHFGPTVLNSDGSLNRTWLRQHIFADDQERLWLEGLLHPLIRQLTVERLAQAQSPYVLLVSPLLFESGQAQLVQQSIVVDAPEETQVQRASQRDINTHDQIKAVMSKQWPRRRRLEHADYIIDNAGDLQQLQLEVARVHALLMASISP</sequence>
<comment type="subcellular location">
    <subcellularLocation>
        <location evidence="5">Cytoplasm</location>
    </subcellularLocation>
</comment>
<dbReference type="GO" id="GO:0015937">
    <property type="term" value="P:coenzyme A biosynthetic process"/>
    <property type="evidence" value="ECO:0007669"/>
    <property type="project" value="UniProtKB-UniRule"/>
</dbReference>
<comment type="pathway">
    <text evidence="5">Cofactor biosynthesis; coenzyme A biosynthesis; CoA from (R)-pantothenate: step 5/5.</text>
</comment>
<protein>
    <recommendedName>
        <fullName evidence="5 6">Dephospho-CoA kinase</fullName>
        <ecNumber evidence="5 6">2.7.1.24</ecNumber>
    </recommendedName>
    <alternativeName>
        <fullName evidence="5">Dephosphocoenzyme A kinase</fullName>
    </alternativeName>
</protein>
<dbReference type="PANTHER" id="PTHR10695:SF46">
    <property type="entry name" value="BIFUNCTIONAL COENZYME A SYNTHASE-RELATED"/>
    <property type="match status" value="1"/>
</dbReference>
<dbReference type="Proteomes" id="UP000238196">
    <property type="component" value="Unassembled WGS sequence"/>
</dbReference>
<keyword evidence="5" id="KW-0963">Cytoplasm</keyword>
<evidence type="ECO:0000313" key="8">
    <source>
        <dbReference type="Proteomes" id="UP000238196"/>
    </source>
</evidence>
<evidence type="ECO:0000256" key="1">
    <source>
        <dbReference type="ARBA" id="ARBA00009018"/>
    </source>
</evidence>
<evidence type="ECO:0000256" key="6">
    <source>
        <dbReference type="NCBIfam" id="TIGR00152"/>
    </source>
</evidence>
<evidence type="ECO:0000313" key="7">
    <source>
        <dbReference type="EMBL" id="PPC75680.1"/>
    </source>
</evidence>
<dbReference type="Gene3D" id="3.40.50.300">
    <property type="entry name" value="P-loop containing nucleotide triphosphate hydrolases"/>
    <property type="match status" value="1"/>
</dbReference>
<gene>
    <name evidence="5" type="primary">coaE</name>
    <name evidence="7" type="ORF">C4K68_19320</name>
</gene>
<reference evidence="7 8" key="1">
    <citation type="submission" date="2018-02" db="EMBL/GenBank/DDBJ databases">
        <title>novel marine gammaproteobacteria from coastal saline agro ecosystem.</title>
        <authorList>
            <person name="Krishnan R."/>
            <person name="Ramesh Kumar N."/>
        </authorList>
    </citation>
    <scope>NUCLEOTIDE SEQUENCE [LARGE SCALE GENOMIC DNA]</scope>
    <source>
        <strain evidence="7 8">228</strain>
    </source>
</reference>
<keyword evidence="5 7" id="KW-0418">Kinase</keyword>
<dbReference type="EMBL" id="PRLP01000075">
    <property type="protein sequence ID" value="PPC75680.1"/>
    <property type="molecule type" value="Genomic_DNA"/>
</dbReference>
<keyword evidence="5" id="KW-0808">Transferase</keyword>
<name>A0A2S5KLR4_9PROT</name>
<dbReference type="EC" id="2.7.1.24" evidence="5 6"/>
<dbReference type="OrthoDB" id="5298738at2"/>
<dbReference type="PANTHER" id="PTHR10695">
    <property type="entry name" value="DEPHOSPHO-COA KINASE-RELATED"/>
    <property type="match status" value="1"/>
</dbReference>
<comment type="function">
    <text evidence="5">Catalyzes the phosphorylation of the 3'-hydroxyl group of dephosphocoenzyme A to form coenzyme A.</text>
</comment>
<evidence type="ECO:0000256" key="3">
    <source>
        <dbReference type="ARBA" id="ARBA00022840"/>
    </source>
</evidence>
<keyword evidence="2 5" id="KW-0547">Nucleotide-binding</keyword>
<dbReference type="CDD" id="cd02022">
    <property type="entry name" value="DPCK"/>
    <property type="match status" value="1"/>
</dbReference>
<dbReference type="AlphaFoldDB" id="A0A2S5KLR4"/>
<dbReference type="Pfam" id="PF01121">
    <property type="entry name" value="CoaE"/>
    <property type="match status" value="1"/>
</dbReference>
<dbReference type="GO" id="GO:0005737">
    <property type="term" value="C:cytoplasm"/>
    <property type="evidence" value="ECO:0007669"/>
    <property type="project" value="UniProtKB-SubCell"/>
</dbReference>
<feature type="binding site" evidence="5">
    <location>
        <begin position="18"/>
        <end position="23"/>
    </location>
    <ligand>
        <name>ATP</name>
        <dbReference type="ChEBI" id="CHEBI:30616"/>
    </ligand>
</feature>
<keyword evidence="4 5" id="KW-0173">Coenzyme A biosynthesis</keyword>
<dbReference type="GO" id="GO:0005524">
    <property type="term" value="F:ATP binding"/>
    <property type="evidence" value="ECO:0007669"/>
    <property type="project" value="UniProtKB-UniRule"/>
</dbReference>
<dbReference type="HAMAP" id="MF_00376">
    <property type="entry name" value="Dephospho_CoA_kinase"/>
    <property type="match status" value="1"/>
</dbReference>
<dbReference type="PROSITE" id="PS51219">
    <property type="entry name" value="DPCK"/>
    <property type="match status" value="1"/>
</dbReference>
<evidence type="ECO:0000256" key="2">
    <source>
        <dbReference type="ARBA" id="ARBA00022741"/>
    </source>
</evidence>
<dbReference type="InterPro" id="IPR027417">
    <property type="entry name" value="P-loop_NTPase"/>
</dbReference>